<reference evidence="1" key="1">
    <citation type="journal article" date="2021" name="Proc. Natl. Acad. Sci. U.S.A.">
        <title>A Catalog of Tens of Thousands of Viruses from Human Metagenomes Reveals Hidden Associations with Chronic Diseases.</title>
        <authorList>
            <person name="Tisza M.J."/>
            <person name="Buck C.B."/>
        </authorList>
    </citation>
    <scope>NUCLEOTIDE SEQUENCE</scope>
    <source>
        <strain evidence="1">CtQtc11</strain>
    </source>
</reference>
<evidence type="ECO:0000313" key="1">
    <source>
        <dbReference type="EMBL" id="DAE01483.1"/>
    </source>
</evidence>
<sequence length="139" mass="16437">MEMTNREMIGHLNQLAIINEKLGGELNYKISRNKEKLTKEYEQFDKARQEAKKDYCELDEDGNIKQEKVDTDDENSIMKVIFLSDEKEKEWNKVELKMLDEEKVNIDIRTVSEDVIFNSEASQYATDAMLFMIKEDEEK</sequence>
<dbReference type="EMBL" id="BK015325">
    <property type="protein sequence ID" value="DAE01483.1"/>
    <property type="molecule type" value="Genomic_DNA"/>
</dbReference>
<accession>A0A8S5P4W7</accession>
<protein>
    <submittedName>
        <fullName evidence="1">Uncharacterized protein</fullName>
    </submittedName>
</protein>
<proteinExistence type="predicted"/>
<name>A0A8S5P4W7_9CAUD</name>
<organism evidence="1">
    <name type="scientific">Siphoviridae sp. ctQtc11</name>
    <dbReference type="NCBI Taxonomy" id="2825497"/>
    <lineage>
        <taxon>Viruses</taxon>
        <taxon>Duplodnaviria</taxon>
        <taxon>Heunggongvirae</taxon>
        <taxon>Uroviricota</taxon>
        <taxon>Caudoviricetes</taxon>
    </lineage>
</organism>